<feature type="domain" description="Laminin EGF-like" evidence="13">
    <location>
        <begin position="840"/>
        <end position="889"/>
    </location>
</feature>
<keyword evidence="9 10" id="KW-0424">Laminin EGF-like domain</keyword>
<feature type="domain" description="Laminin EGF-like" evidence="13">
    <location>
        <begin position="1764"/>
        <end position="1810"/>
    </location>
</feature>
<dbReference type="PANTHER" id="PTHR10574:SF436">
    <property type="entry name" value="LAMININ SUBUNIT ALPHA-2"/>
    <property type="match status" value="1"/>
</dbReference>
<feature type="disulfide bond" evidence="10">
    <location>
        <begin position="998"/>
        <end position="1010"/>
    </location>
</feature>
<evidence type="ECO:0008006" key="18">
    <source>
        <dbReference type="Google" id="ProtNLM"/>
    </source>
</evidence>
<keyword evidence="3" id="KW-0272">Extracellular matrix</keyword>
<accession>A0AAV2TC11</accession>
<dbReference type="SUPFAM" id="SSF57196">
    <property type="entry name" value="EGF/Laminin"/>
    <property type="match status" value="12"/>
</dbReference>
<dbReference type="FunFam" id="2.10.25.10:FF:000069">
    <property type="entry name" value="Laminin subunit alpha 1"/>
    <property type="match status" value="1"/>
</dbReference>
<gene>
    <name evidence="16" type="ORF">CDAUBV1_LOCUS8543</name>
</gene>
<evidence type="ECO:0000256" key="9">
    <source>
        <dbReference type="ARBA" id="ARBA00023292"/>
    </source>
</evidence>
<dbReference type="PROSITE" id="PS01248">
    <property type="entry name" value="EGF_LAM_1"/>
    <property type="match status" value="5"/>
</dbReference>
<dbReference type="SMART" id="SM00181">
    <property type="entry name" value="EGF"/>
    <property type="match status" value="13"/>
</dbReference>
<dbReference type="FunFam" id="2.10.25.10:FF:000580">
    <property type="entry name" value="Wing blister, isoform B"/>
    <property type="match status" value="1"/>
</dbReference>
<keyword evidence="8" id="KW-0325">Glycoprotein</keyword>
<feature type="domain" description="Laminin EGF-like" evidence="13">
    <location>
        <begin position="1245"/>
        <end position="1293"/>
    </location>
</feature>
<feature type="disulfide bond" evidence="10">
    <location>
        <begin position="448"/>
        <end position="462"/>
    </location>
</feature>
<dbReference type="InterPro" id="IPR050440">
    <property type="entry name" value="Laminin/Netrin_ECM"/>
</dbReference>
<feature type="disulfide bond" evidence="10">
    <location>
        <begin position="1019"/>
        <end position="1028"/>
    </location>
</feature>
<feature type="domain" description="Laminin EGF-like" evidence="13">
    <location>
        <begin position="1045"/>
        <end position="1096"/>
    </location>
</feature>
<dbReference type="PROSITE" id="PS50027">
    <property type="entry name" value="EGF_LAM_2"/>
    <property type="match status" value="12"/>
</dbReference>
<feature type="disulfide bond" evidence="10">
    <location>
        <begin position="1172"/>
        <end position="1181"/>
    </location>
</feature>
<dbReference type="FunFam" id="2.10.25.10:FF:000090">
    <property type="entry name" value="laminin subunit alpha"/>
    <property type="match status" value="1"/>
</dbReference>
<dbReference type="InterPro" id="IPR013320">
    <property type="entry name" value="ConA-like_dom_sf"/>
</dbReference>
<dbReference type="Pfam" id="PF00052">
    <property type="entry name" value="Laminin_B"/>
    <property type="match status" value="2"/>
</dbReference>
<dbReference type="InterPro" id="IPR056863">
    <property type="entry name" value="LMN_ATRN_NET-like_EGF"/>
</dbReference>
<feature type="disulfide bond" evidence="10">
    <location>
        <begin position="1747"/>
        <end position="1761"/>
    </location>
</feature>
<evidence type="ECO:0000259" key="15">
    <source>
        <dbReference type="PROSITE" id="PS51117"/>
    </source>
</evidence>
<evidence type="ECO:0000256" key="4">
    <source>
        <dbReference type="ARBA" id="ARBA00022729"/>
    </source>
</evidence>
<feature type="domain" description="Laminin EGF-like" evidence="13">
    <location>
        <begin position="408"/>
        <end position="464"/>
    </location>
</feature>
<dbReference type="SUPFAM" id="SSF49899">
    <property type="entry name" value="Concanavalin A-like lectins/glucanases"/>
    <property type="match status" value="1"/>
</dbReference>
<evidence type="ECO:0000256" key="10">
    <source>
        <dbReference type="PROSITE-ProRule" id="PRU00460"/>
    </source>
</evidence>
<evidence type="ECO:0000313" key="16">
    <source>
        <dbReference type="EMBL" id="CAL5134690.1"/>
    </source>
</evidence>
<name>A0AAV2TC11_CALDB</name>
<feature type="disulfide bond" evidence="10">
    <location>
        <begin position="1688"/>
        <end position="1702"/>
    </location>
</feature>
<dbReference type="PROSITE" id="PS00022">
    <property type="entry name" value="EGF_1"/>
    <property type="match status" value="1"/>
</dbReference>
<feature type="disulfide bond" evidence="10">
    <location>
        <begin position="1269"/>
        <end position="1278"/>
    </location>
</feature>
<feature type="domain" description="Laminin EGF-like" evidence="13">
    <location>
        <begin position="1705"/>
        <end position="1763"/>
    </location>
</feature>
<feature type="disulfide bond" evidence="10">
    <location>
        <begin position="1117"/>
        <end position="1126"/>
    </location>
</feature>
<dbReference type="InterPro" id="IPR000742">
    <property type="entry name" value="EGF"/>
</dbReference>
<evidence type="ECO:0000259" key="14">
    <source>
        <dbReference type="PROSITE" id="PS51115"/>
    </source>
</evidence>
<evidence type="ECO:0000256" key="1">
    <source>
        <dbReference type="ARBA" id="ARBA00004302"/>
    </source>
</evidence>
<feature type="domain" description="Laminin N-terminal" evidence="15">
    <location>
        <begin position="1"/>
        <end position="283"/>
    </location>
</feature>
<dbReference type="EMBL" id="CAXLJL010000223">
    <property type="protein sequence ID" value="CAL5134690.1"/>
    <property type="molecule type" value="Genomic_DNA"/>
</dbReference>
<evidence type="ECO:0000256" key="11">
    <source>
        <dbReference type="SAM" id="Coils"/>
    </source>
</evidence>
<feature type="disulfide bond" evidence="10">
    <location>
        <begin position="1676"/>
        <end position="1685"/>
    </location>
</feature>
<keyword evidence="5" id="KW-0677">Repeat</keyword>
<dbReference type="FunFam" id="2.10.25.10:FF:000082">
    <property type="entry name" value="Laminin subunit alpha 1"/>
    <property type="match status" value="1"/>
</dbReference>
<dbReference type="SMART" id="SM00180">
    <property type="entry name" value="EGF_Lam"/>
    <property type="match status" value="17"/>
</dbReference>
<dbReference type="SMART" id="SM00281">
    <property type="entry name" value="LamB"/>
    <property type="match status" value="1"/>
</dbReference>
<dbReference type="PROSITE" id="PS51115">
    <property type="entry name" value="LAMININ_IVA"/>
    <property type="match status" value="1"/>
</dbReference>
<dbReference type="PROSITE" id="PS50025">
    <property type="entry name" value="LAM_G_DOMAIN"/>
    <property type="match status" value="1"/>
</dbReference>
<dbReference type="GO" id="GO:0009888">
    <property type="term" value="P:tissue development"/>
    <property type="evidence" value="ECO:0007669"/>
    <property type="project" value="TreeGrafter"/>
</dbReference>
<dbReference type="CDD" id="cd00055">
    <property type="entry name" value="EGF_Lam"/>
    <property type="match status" value="17"/>
</dbReference>
<dbReference type="Pfam" id="PF00053">
    <property type="entry name" value="EGF_laminin"/>
    <property type="match status" value="12"/>
</dbReference>
<protein>
    <recommendedName>
        <fullName evidence="18">Laminin subunit alpha-1</fullName>
    </recommendedName>
</protein>
<feature type="domain" description="Laminin EGF-like" evidence="13">
    <location>
        <begin position="1145"/>
        <end position="1198"/>
    </location>
</feature>
<evidence type="ECO:0000313" key="17">
    <source>
        <dbReference type="Proteomes" id="UP001497525"/>
    </source>
</evidence>
<dbReference type="Pfam" id="PF24973">
    <property type="entry name" value="EGF_LMN_ATRN"/>
    <property type="match status" value="3"/>
</dbReference>
<feature type="domain" description="Laminin IV type A" evidence="14">
    <location>
        <begin position="547"/>
        <end position="787"/>
    </location>
</feature>
<dbReference type="InterPro" id="IPR001791">
    <property type="entry name" value="Laminin_G"/>
</dbReference>
<evidence type="ECO:0000256" key="2">
    <source>
        <dbReference type="ARBA" id="ARBA00022525"/>
    </source>
</evidence>
<feature type="disulfide bond" evidence="10">
    <location>
        <begin position="981"/>
        <end position="995"/>
    </location>
</feature>
<evidence type="ECO:0000259" key="12">
    <source>
        <dbReference type="PROSITE" id="PS50025"/>
    </source>
</evidence>
<feature type="domain" description="Laminin EGF-like" evidence="13">
    <location>
        <begin position="1657"/>
        <end position="1704"/>
    </location>
</feature>
<evidence type="ECO:0000256" key="7">
    <source>
        <dbReference type="ARBA" id="ARBA00023157"/>
    </source>
</evidence>
<feature type="coiled-coil region" evidence="11">
    <location>
        <begin position="2266"/>
        <end position="2332"/>
    </location>
</feature>
<dbReference type="Gene3D" id="2.10.25.10">
    <property type="entry name" value="Laminin"/>
    <property type="match status" value="12"/>
</dbReference>
<feature type="disulfide bond" evidence="10">
    <location>
        <begin position="1766"/>
        <end position="1783"/>
    </location>
</feature>
<organism evidence="16 17">
    <name type="scientific">Calicophoron daubneyi</name>
    <name type="common">Rumen fluke</name>
    <name type="synonym">Paramphistomum daubneyi</name>
    <dbReference type="NCBI Taxonomy" id="300641"/>
    <lineage>
        <taxon>Eukaryota</taxon>
        <taxon>Metazoa</taxon>
        <taxon>Spiralia</taxon>
        <taxon>Lophotrochozoa</taxon>
        <taxon>Platyhelminthes</taxon>
        <taxon>Trematoda</taxon>
        <taxon>Digenea</taxon>
        <taxon>Plagiorchiida</taxon>
        <taxon>Pronocephalata</taxon>
        <taxon>Paramphistomoidea</taxon>
        <taxon>Paramphistomidae</taxon>
        <taxon>Calicophoron</taxon>
    </lineage>
</organism>
<dbReference type="Pfam" id="PF00055">
    <property type="entry name" value="Laminin_N"/>
    <property type="match status" value="1"/>
</dbReference>
<dbReference type="FunFam" id="2.10.25.10:FF:000188">
    <property type="entry name" value="Laminin subunit gamma 2"/>
    <property type="match status" value="2"/>
</dbReference>
<dbReference type="GO" id="GO:0009887">
    <property type="term" value="P:animal organ morphogenesis"/>
    <property type="evidence" value="ECO:0007669"/>
    <property type="project" value="TreeGrafter"/>
</dbReference>
<feature type="disulfide bond" evidence="10">
    <location>
        <begin position="1735"/>
        <end position="1744"/>
    </location>
</feature>
<dbReference type="PRINTS" id="PR00011">
    <property type="entry name" value="EGFLAMININ"/>
</dbReference>
<feature type="disulfide bond" evidence="10">
    <location>
        <begin position="436"/>
        <end position="445"/>
    </location>
</feature>
<keyword evidence="6" id="KW-0084">Basement membrane</keyword>
<dbReference type="InterPro" id="IPR000034">
    <property type="entry name" value="Laminin_IV"/>
</dbReference>
<evidence type="ECO:0000256" key="5">
    <source>
        <dbReference type="ARBA" id="ARBA00022737"/>
    </source>
</evidence>
<evidence type="ECO:0000256" key="6">
    <source>
        <dbReference type="ARBA" id="ARBA00022869"/>
    </source>
</evidence>
<dbReference type="Gene3D" id="2.170.300.10">
    <property type="entry name" value="Tie2 ligand-binding domain superfamily"/>
    <property type="match status" value="2"/>
</dbReference>
<feature type="domain" description="Laminin EGF-like" evidence="13">
    <location>
        <begin position="1294"/>
        <end position="1352"/>
    </location>
</feature>
<keyword evidence="4" id="KW-0732">Signal</keyword>
<feature type="domain" description="Laminin EGF-like" evidence="13">
    <location>
        <begin position="1097"/>
        <end position="1144"/>
    </location>
</feature>
<dbReference type="GO" id="GO:0005604">
    <property type="term" value="C:basement membrane"/>
    <property type="evidence" value="ECO:0007669"/>
    <property type="project" value="UniProtKB-SubCell"/>
</dbReference>
<dbReference type="Proteomes" id="UP001497525">
    <property type="component" value="Unassembled WGS sequence"/>
</dbReference>
<comment type="subcellular location">
    <subcellularLocation>
        <location evidence="1">Secreted</location>
        <location evidence="1">Extracellular space</location>
        <location evidence="1">Extracellular matrix</location>
        <location evidence="1">Basement membrane</location>
    </subcellularLocation>
</comment>
<evidence type="ECO:0000256" key="3">
    <source>
        <dbReference type="ARBA" id="ARBA00022530"/>
    </source>
</evidence>
<feature type="disulfide bond" evidence="10">
    <location>
        <begin position="1323"/>
        <end position="1332"/>
    </location>
</feature>
<feature type="domain" description="Laminin EGF-like" evidence="13">
    <location>
        <begin position="998"/>
        <end position="1044"/>
    </location>
</feature>
<feature type="disulfide bond" evidence="10">
    <location>
        <begin position="1764"/>
        <end position="1776"/>
    </location>
</feature>
<dbReference type="InterPro" id="IPR008211">
    <property type="entry name" value="Laminin_N"/>
</dbReference>
<proteinExistence type="predicted"/>
<keyword evidence="2" id="KW-0964">Secreted</keyword>
<keyword evidence="7 10" id="KW-1015">Disulfide bond</keyword>
<feature type="disulfide bond" evidence="10">
    <location>
        <begin position="1785"/>
        <end position="1794"/>
    </location>
</feature>
<sequence length="3546" mass="394481">MDPDSILEENAKITANATCGEHQREYYCRLVEHADEPQAYRRYDRERHPALTYDQTAKSYRDSSGQWVQCSFCDANDPAFRHPIEYVLKGEAELWWQSPSLAQGLQYHSVTITMDFNQVYQIVYVLLRMGDSPRPANWILERSLDGETYKPWVFFAENEQKCEKLYQPLIDQPLTITSGPRPWRLEDDEVYCTTFYSQPQTLQSGEIIVTLSLDRASTISGPSGTDRPISAKLIDFLSARFVRLRFQKLQTLSGDWMAMPNQLESSVYNRYYYSIRTIKVGGKCVCNSHASRCEQRIVDNVPRAVCVCQHNTCGSNCEVCCPLFNQQPWRPGRICEECNCNGKADECVYNQTVANLRLSKRKDGFFDGGGVCVNCREDTTGINCDRCKTGFYRPMNVRPETPFPCTKCECNTYGSTGECVSSDAEMPERYPGDCICKEGFAGRKCDQCAEGYRHPENDPTRCVPCTCDVRGSHRGGGYQCEPPCNCKVNVNSDSHCTVCQPGFFNLDIDNPEGCQACYCSGLTDQCDGVSPITAQMMERNGMLGAVSSRKDWELIIPSASPGGGYAVSLIDSGDESFDIPLSAEIHTVEAWLTSGTPRSIDRGYYWSAPALYLGNQITAYRGILTVILRFHSPTMISYESASSGSVAIQYQLDYMWFNEPDIVLEGNGYRLAYILPSADRKRHLILNIPLHESSFRVLVEPPSTVPVERIPMGMAQGIRTGSDESMERMDKAGRPATLADLMLVLSKLDRLLIKAKYIRDQTDIELLSVQLQRAVRGSSGGIPNVEECACPVGHTGTSCESCAFGFWRDPNRTRSDDTTYAQVMWRSSMRPQLPPKCVPCQCHGHSAQCDEDSGECMDCQHNTAGAKCDICAPGYYGDPTTGAADACQPCACPTLSNQKSQTCLAHEQDLTEDRKPYVCVDCEKNTRGRYCEICAEGYFGSPADGIECKKCDCGRGAIGCNSTTGVCICGFNTAGARCDVCAEGTHGDPSIGQMCKPCNCHAKGSVSPNCRPGDGQCTCRPGYEGLRCERCEIGRGNVEAGCPPCQCDPMGTRPNAWPACDQITGQCPCKPGAEGALDCSKCESGYYDLGPNGCKKCRCSNRAIDLICDPETGRCRCGENVIGETCDQCTAGHYWNATGSNCLSCDCGPGTKLSGTLRKAADCDMNTGQCRCAPHVIGRQCNECEPGYFGVTEEGCKVCPSCPNGQVCDQKTGKCICPPNTQGDRCEECTPGSWDYNPITGCKLCNCSDVGAEPDSAESCDLQSGQCACKSGFTGRACNECEAGHYGYPHCEKCDCDPNGTLRQNDTVVTVTACNKTDGSCLCKPNVQGERCDQCKPGTFGLSIDYPLGCYTCFCFPTTAPPKCSALTGFRSVPGKEITFDIINIDNESSPAGALIQPALILGEDVTGDDLTSTNQLSWRFSAHRPTFLEIPELQGSLVRNYGNIIVGIATVCLPSGSCKLIEPQFRYPDEIMLSDSYENSDMAGNLVVHLPYRIDARMIALDGRLHLEYQPAEEARSSLASGYRYIWLREADWVLTRVAGRDTRVRPTRNELMLALLNVTSFSVRLFMPEAEPKFVNVKYVVYDALSDKITYSGVQITSIEKCDCPSTASGDHCEVASSGFYFPGLKLKPGPSIEPGVTPPRRPENIIWNGGVVKCNCHGMSSNCDPITGVCEHCTGNTMGPDCGQCATGYMGDPKLGQPCIKCQCPTDQTNYAITCSVATDNPYHIRAHQCICKEGYSGLRCERCSPGYYGDPTSMIACQPCDCDPAGSRSATCAQDTGLCSCWPGIQGRRCDECAPDHVVDAAKCRDCRGACTGELLEKADEVKSQIDNLNVTSLAYRGLARLGAQVELARKRFSPERQRAEQDLISRAQLLAKQASQLRQQSNLADTRHKAILFSRCAAQQNITGLAKAVGQTRTKMTDWIKRIRELSTTVPDQATLASWLEDARRTHMDLSSINLNKTREWLDEFLRGASKIKTDAEELIKSVQPSRAAVDLERLTAYQDQQRFLLKFHTSQLQRIINATDVAAKDLATAQNRANTLKQAAETAVESSVIETFKANTNKLRGHLEELELLLSKDIDGHLRQADDAIKELNSVQLADPRSTYVPTNLRTQNVEPLEQDAARIASALRPTAKINRTMEAREAYQTIVDNMNKARKATKEAEDSLAISISGQDHAWQDILDRVKQKQSNITKAITNQTEILELQNNTISEAFKQLDRVKTDLSDIENTVTKSLKDTRDAADKAKIVVDSFRDAEPMVHNNSEVIAIQKERLGNLRDRLQKTEHRYAQIQGTAQSTVDQANNTQTGLAKLIDDTEKAVKLLDAKLLRLRRLADQARSMLDLNYGALAQDPVPLSFGRQCVYTLVPYAITKSRVFDIEFWFRVNDRPNQMGVSSVLIAGRRAFTGRTQMFAFTIEEPQSMLRFSWNVMNGTLEVGPIRQKVWYQTRVTSFAGRTRMMLIERPETGMFGSNFQEASTNAGADHPEAALIVDRQMEIRIGGAIQPASDLVNPEAWGDNGAEALWSRLLSMNSKSGISVCMFNLRLGGVRMNLVNLAAATENCRKPPRFECHLLTYRPLVRDGYVWHVQGHLDALTNETRPARSATPDFQPRRFFYYDYAGTGGYVRLDQLNDLRFCENHLQFTYKALERRKKNEMMLMTFFNFKKDYGVTIELVNDKPRGFLWKGGELYRSEETGKLLDLSESLRRRVLRSAPYRSRLRREIDGPKNEKESFTISRVVDLWRLDSRLSSDCEDEMVLFVGGIPPGQYSLRRRMKELGLTLNPFAGRIGITNDKPDQDGAWFVEEYVSKPVYRFGDTQFTDLTQLGEQLVIENTKPNSQYCLRIFPHDSYKTPELDTSKIGSPWEPGISMTIRFNPRIMSGEDIDLLRIQVQSALWLRIWLTADHRLSIVVPGCDGPLITQEPVSNRPVEDPSYALRDLENAEAEMINASLPAWREDYTHWRKSLTPETPAGEMEVAISLHFGGEDSKQLYVLYDQRVVQSWTVSQLKSQGVVEQVYVGPQDGKSYPISINYLVIGGHLVDFARELSETDQGHGIEVGVCGGQLHPRFYERPGAVKPTLVYQGLDLPPPPGGRMLRFVSSEAFNTTPKVTSTPITDTNGRLRRLEDCTQRPEHTAWFDQTTNSYWQLTDLPSDTEDGPLDITIGFRAQLTRQLRDMEWTAGDWDTTSAYSLLATLNFGPEYGNLNIILSESQIFLSNINGLLWASPHLTIADTNWHQLKLTFPTDTYEIESDGPNVESGVHMVFDGRHLWLPKIILTDLPTLAFIGGSPSLPRFSPVPGKDMVRTSGLFGCVDQLIFNGKDFDPNTSGRPACYDCFGLAPNVVHVPASVEEHLKSNLIELEVPDTFLQDGLDQLTFDFSFFYNRESVTVASLFVFTFQGDETLSRLWLYVTDREVTMIATEEDGSLSDFNSKSAVLFNLPRSKNTWHFVKLEMLFRNGLAAFFLRSQASSALPLTPSPNIERLKSIHFSHDRTLTPEVMSQTLSGVEVHPFTGCIREMRLSSKTDIQYIKFPSGITGLLERVCYTSAVW</sequence>
<dbReference type="SMART" id="SM00136">
    <property type="entry name" value="LamNT"/>
    <property type="match status" value="1"/>
</dbReference>
<evidence type="ECO:0000259" key="13">
    <source>
        <dbReference type="PROSITE" id="PS50027"/>
    </source>
</evidence>
<reference evidence="16" key="1">
    <citation type="submission" date="2024-06" db="EMBL/GenBank/DDBJ databases">
        <authorList>
            <person name="Liu X."/>
            <person name="Lenzi L."/>
            <person name="Haldenby T S."/>
            <person name="Uol C."/>
        </authorList>
    </citation>
    <scope>NUCLEOTIDE SEQUENCE</scope>
</reference>
<feature type="domain" description="Laminin EGF-like" evidence="13">
    <location>
        <begin position="951"/>
        <end position="997"/>
    </location>
</feature>
<feature type="disulfide bond" evidence="10">
    <location>
        <begin position="969"/>
        <end position="978"/>
    </location>
</feature>
<dbReference type="FunFam" id="2.10.25.10:FF:000105">
    <property type="entry name" value="laminin subunit gamma-1"/>
    <property type="match status" value="1"/>
</dbReference>
<comment type="caution">
    <text evidence="16">The sequence shown here is derived from an EMBL/GenBank/DDBJ whole genome shotgun (WGS) entry which is preliminary data.</text>
</comment>
<feature type="domain" description="Laminin G" evidence="12">
    <location>
        <begin position="3131"/>
        <end position="3332"/>
    </location>
</feature>
<dbReference type="FunFam" id="2.10.25.10:FF:000407">
    <property type="entry name" value="Laminin subunit alpha-3"/>
    <property type="match status" value="1"/>
</dbReference>
<feature type="disulfide bond" evidence="10">
    <location>
        <begin position="1000"/>
        <end position="1017"/>
    </location>
</feature>
<dbReference type="PROSITE" id="PS51117">
    <property type="entry name" value="LAMININ_NTER"/>
    <property type="match status" value="1"/>
</dbReference>
<evidence type="ECO:0000256" key="8">
    <source>
        <dbReference type="ARBA" id="ARBA00023180"/>
    </source>
</evidence>
<dbReference type="Gene3D" id="2.60.120.260">
    <property type="entry name" value="Galactose-binding domain-like"/>
    <property type="match status" value="1"/>
</dbReference>
<dbReference type="PANTHER" id="PTHR10574">
    <property type="entry name" value="NETRIN/LAMININ-RELATED"/>
    <property type="match status" value="1"/>
</dbReference>
<dbReference type="InterPro" id="IPR002049">
    <property type="entry name" value="LE_dom"/>
</dbReference>
<comment type="caution">
    <text evidence="10">Lacks conserved residue(s) required for the propagation of feature annotation.</text>
</comment>
<keyword evidence="11" id="KW-0175">Coiled coil</keyword>
<dbReference type="FunFam" id="2.10.25.10:FF:000189">
    <property type="entry name" value="Laminin subunit alpha 2"/>
    <property type="match status" value="1"/>
</dbReference>
<feature type="disulfide bond" evidence="10">
    <location>
        <begin position="859"/>
        <end position="868"/>
    </location>
</feature>